<name>A0A9N7VZX1_PLEPL</name>
<reference evidence="2" key="1">
    <citation type="submission" date="2020-03" db="EMBL/GenBank/DDBJ databases">
        <authorList>
            <person name="Weist P."/>
        </authorList>
    </citation>
    <scope>NUCLEOTIDE SEQUENCE</scope>
</reference>
<organism evidence="2 3">
    <name type="scientific">Pleuronectes platessa</name>
    <name type="common">European plaice</name>
    <dbReference type="NCBI Taxonomy" id="8262"/>
    <lineage>
        <taxon>Eukaryota</taxon>
        <taxon>Metazoa</taxon>
        <taxon>Chordata</taxon>
        <taxon>Craniata</taxon>
        <taxon>Vertebrata</taxon>
        <taxon>Euteleostomi</taxon>
        <taxon>Actinopterygii</taxon>
        <taxon>Neopterygii</taxon>
        <taxon>Teleostei</taxon>
        <taxon>Neoteleostei</taxon>
        <taxon>Acanthomorphata</taxon>
        <taxon>Carangaria</taxon>
        <taxon>Pleuronectiformes</taxon>
        <taxon>Pleuronectoidei</taxon>
        <taxon>Pleuronectidae</taxon>
        <taxon>Pleuronectes</taxon>
    </lineage>
</organism>
<feature type="region of interest" description="Disordered" evidence="1">
    <location>
        <begin position="1"/>
        <end position="28"/>
    </location>
</feature>
<dbReference type="AlphaFoldDB" id="A0A9N7VZX1"/>
<proteinExistence type="predicted"/>
<dbReference type="Proteomes" id="UP001153269">
    <property type="component" value="Unassembled WGS sequence"/>
</dbReference>
<keyword evidence="3" id="KW-1185">Reference proteome</keyword>
<accession>A0A9N7VZX1</accession>
<sequence length="115" mass="12831">MAAGLSRQRKSESERMAHKRTAVSNRAGVHGASIPCMQRRGTAECQGSPVHGRVAMVSVNMWPRQKYWNSSCETVSMNWNETVGGNRHVADKHYEPAFPLVLEFSSADWLASGQW</sequence>
<dbReference type="EMBL" id="CADEAL010004338">
    <property type="protein sequence ID" value="CAB1457375.1"/>
    <property type="molecule type" value="Genomic_DNA"/>
</dbReference>
<protein>
    <submittedName>
        <fullName evidence="2">Uncharacterized protein</fullName>
    </submittedName>
</protein>
<gene>
    <name evidence="2" type="ORF">PLEPLA_LOCUS45199</name>
</gene>
<evidence type="ECO:0000313" key="2">
    <source>
        <dbReference type="EMBL" id="CAB1457375.1"/>
    </source>
</evidence>
<evidence type="ECO:0000313" key="3">
    <source>
        <dbReference type="Proteomes" id="UP001153269"/>
    </source>
</evidence>
<comment type="caution">
    <text evidence="2">The sequence shown here is derived from an EMBL/GenBank/DDBJ whole genome shotgun (WGS) entry which is preliminary data.</text>
</comment>
<evidence type="ECO:0000256" key="1">
    <source>
        <dbReference type="SAM" id="MobiDB-lite"/>
    </source>
</evidence>